<dbReference type="PANTHER" id="PTHR30363">
    <property type="entry name" value="HTH-TYPE TRANSCRIPTIONAL REGULATOR SRLR-RELATED"/>
    <property type="match status" value="1"/>
</dbReference>
<gene>
    <name evidence="5" type="ORF">H9647_00545</name>
</gene>
<dbReference type="PROSITE" id="PS51000">
    <property type="entry name" value="HTH_DEOR_2"/>
    <property type="match status" value="1"/>
</dbReference>
<evidence type="ECO:0000313" key="5">
    <source>
        <dbReference type="EMBL" id="MBD7966547.1"/>
    </source>
</evidence>
<dbReference type="InterPro" id="IPR014036">
    <property type="entry name" value="DeoR-like_C"/>
</dbReference>
<dbReference type="RefSeq" id="WP_191797207.1">
    <property type="nucleotide sequence ID" value="NZ_JACSQL010000001.1"/>
</dbReference>
<evidence type="ECO:0000256" key="3">
    <source>
        <dbReference type="ARBA" id="ARBA00023163"/>
    </source>
</evidence>
<dbReference type="PANTHER" id="PTHR30363:SF51">
    <property type="entry name" value="HTH-TYPE TRANSCRIPTIONAL REPRESSOR GLCR"/>
    <property type="match status" value="1"/>
</dbReference>
<evidence type="ECO:0000313" key="6">
    <source>
        <dbReference type="Proteomes" id="UP000608071"/>
    </source>
</evidence>
<dbReference type="SMART" id="SM01134">
    <property type="entry name" value="DeoRC"/>
    <property type="match status" value="1"/>
</dbReference>
<keyword evidence="6" id="KW-1185">Reference proteome</keyword>
<dbReference type="Proteomes" id="UP000608071">
    <property type="component" value="Unassembled WGS sequence"/>
</dbReference>
<keyword evidence="1" id="KW-0805">Transcription regulation</keyword>
<accession>A0ABR8SSS3</accession>
<dbReference type="Gene3D" id="3.40.50.1360">
    <property type="match status" value="1"/>
</dbReference>
<dbReference type="InterPro" id="IPR037171">
    <property type="entry name" value="NagB/RpiA_transferase-like"/>
</dbReference>
<dbReference type="InterPro" id="IPR050313">
    <property type="entry name" value="Carb_Metab_HTH_regulators"/>
</dbReference>
<organism evidence="5 6">
    <name type="scientific">Paenibacillus gallinarum</name>
    <dbReference type="NCBI Taxonomy" id="2762232"/>
    <lineage>
        <taxon>Bacteria</taxon>
        <taxon>Bacillati</taxon>
        <taxon>Bacillota</taxon>
        <taxon>Bacilli</taxon>
        <taxon>Bacillales</taxon>
        <taxon>Paenibacillaceae</taxon>
        <taxon>Paenibacillus</taxon>
    </lineage>
</organism>
<protein>
    <submittedName>
        <fullName evidence="5">DeoR/GlpR transcriptional regulator</fullName>
    </submittedName>
</protein>
<proteinExistence type="predicted"/>
<dbReference type="PRINTS" id="PR00037">
    <property type="entry name" value="HTHLACR"/>
</dbReference>
<evidence type="ECO:0000256" key="2">
    <source>
        <dbReference type="ARBA" id="ARBA00023125"/>
    </source>
</evidence>
<dbReference type="PROSITE" id="PS00894">
    <property type="entry name" value="HTH_DEOR_1"/>
    <property type="match status" value="1"/>
</dbReference>
<dbReference type="InterPro" id="IPR001034">
    <property type="entry name" value="DeoR_HTH"/>
</dbReference>
<comment type="caution">
    <text evidence="5">The sequence shown here is derived from an EMBL/GenBank/DDBJ whole genome shotgun (WGS) entry which is preliminary data.</text>
</comment>
<dbReference type="InterPro" id="IPR036390">
    <property type="entry name" value="WH_DNA-bd_sf"/>
</dbReference>
<keyword evidence="3" id="KW-0804">Transcription</keyword>
<dbReference type="SUPFAM" id="SSF100950">
    <property type="entry name" value="NagB/RpiA/CoA transferase-like"/>
    <property type="match status" value="1"/>
</dbReference>
<sequence length="260" mass="29452">MYQEERMQLIMDHLANAGRISIEEICHQFDVSRDTARRDLIKLEEQDLIVRTRGGALLPSPIQEFKNYKDRLVIVSEEKKKIGKLAAALVRKGDRIILDSSTTVQACAEFLHADHCTVITNSINSADLLSEKDSVHIRLLGGILHKEHRYVYGSSVIEALSNYYVEKAFIGVGGITTDGLSADDEEGKVKRKMMEQAEMVIVLADHSKFGRNYFYRFADWSLVDVIITDQLPSAAMMDFFEQHQVEVLVPDSSEEQEELS</sequence>
<evidence type="ECO:0000259" key="4">
    <source>
        <dbReference type="PROSITE" id="PS51000"/>
    </source>
</evidence>
<dbReference type="EMBL" id="JACSQL010000001">
    <property type="protein sequence ID" value="MBD7966547.1"/>
    <property type="molecule type" value="Genomic_DNA"/>
</dbReference>
<dbReference type="SUPFAM" id="SSF46785">
    <property type="entry name" value="Winged helix' DNA-binding domain"/>
    <property type="match status" value="1"/>
</dbReference>
<feature type="domain" description="HTH deoR-type" evidence="4">
    <location>
        <begin position="3"/>
        <end position="58"/>
    </location>
</feature>
<dbReference type="Pfam" id="PF00455">
    <property type="entry name" value="DeoRC"/>
    <property type="match status" value="1"/>
</dbReference>
<dbReference type="SMART" id="SM00420">
    <property type="entry name" value="HTH_DEOR"/>
    <property type="match status" value="1"/>
</dbReference>
<dbReference type="InterPro" id="IPR018356">
    <property type="entry name" value="Tscrpt_reg_HTH_DeoR_CS"/>
</dbReference>
<evidence type="ECO:0000256" key="1">
    <source>
        <dbReference type="ARBA" id="ARBA00023015"/>
    </source>
</evidence>
<keyword evidence="2" id="KW-0238">DNA-binding</keyword>
<dbReference type="Pfam" id="PF08220">
    <property type="entry name" value="HTH_DeoR"/>
    <property type="match status" value="1"/>
</dbReference>
<reference evidence="5 6" key="1">
    <citation type="submission" date="2020-08" db="EMBL/GenBank/DDBJ databases">
        <title>A Genomic Blueprint of the Chicken Gut Microbiome.</title>
        <authorList>
            <person name="Gilroy R."/>
            <person name="Ravi A."/>
            <person name="Getino M."/>
            <person name="Pursley I."/>
            <person name="Horton D.L."/>
            <person name="Alikhan N.-F."/>
            <person name="Baker D."/>
            <person name="Gharbi K."/>
            <person name="Hall N."/>
            <person name="Watson M."/>
            <person name="Adriaenssens E.M."/>
            <person name="Foster-Nyarko E."/>
            <person name="Jarju S."/>
            <person name="Secka A."/>
            <person name="Antonio M."/>
            <person name="Oren A."/>
            <person name="Chaudhuri R."/>
            <person name="La Ragione R.M."/>
            <person name="Hildebrand F."/>
            <person name="Pallen M.J."/>
        </authorList>
    </citation>
    <scope>NUCLEOTIDE SEQUENCE [LARGE SCALE GENOMIC DNA]</scope>
    <source>
        <strain evidence="5 6">Sa2BVA9</strain>
    </source>
</reference>
<dbReference type="InterPro" id="IPR036388">
    <property type="entry name" value="WH-like_DNA-bd_sf"/>
</dbReference>
<name>A0ABR8SSS3_9BACL</name>
<dbReference type="Gene3D" id="1.10.10.10">
    <property type="entry name" value="Winged helix-like DNA-binding domain superfamily/Winged helix DNA-binding domain"/>
    <property type="match status" value="1"/>
</dbReference>